<evidence type="ECO:0000313" key="3">
    <source>
        <dbReference type="Proteomes" id="UP000557217"/>
    </source>
</evidence>
<feature type="coiled-coil region" evidence="1">
    <location>
        <begin position="173"/>
        <end position="234"/>
    </location>
</feature>
<protein>
    <submittedName>
        <fullName evidence="2">Uncharacterized protein</fullName>
    </submittedName>
</protein>
<dbReference type="Proteomes" id="UP000557217">
    <property type="component" value="Unassembled WGS sequence"/>
</dbReference>
<name>A0A840PUT4_URETH</name>
<dbReference type="AlphaFoldDB" id="A0A840PUT4"/>
<keyword evidence="1" id="KW-0175">Coiled coil</keyword>
<reference evidence="2 3" key="1">
    <citation type="submission" date="2020-08" db="EMBL/GenBank/DDBJ databases">
        <title>Genomic Encyclopedia of Type Strains, Phase IV (KMG-IV): sequencing the most valuable type-strain genomes for metagenomic binning, comparative biology and taxonomic classification.</title>
        <authorList>
            <person name="Goeker M."/>
        </authorList>
    </citation>
    <scope>NUCLEOTIDE SEQUENCE [LARGE SCALE GENOMIC DNA]</scope>
    <source>
        <strain evidence="2 3">DSM 10633</strain>
    </source>
</reference>
<accession>A0A840PUT4</accession>
<organism evidence="2 3">
    <name type="scientific">Ureibacillus thermosphaericus</name>
    <dbReference type="NCBI Taxonomy" id="51173"/>
    <lineage>
        <taxon>Bacteria</taxon>
        <taxon>Bacillati</taxon>
        <taxon>Bacillota</taxon>
        <taxon>Bacilli</taxon>
        <taxon>Bacillales</taxon>
        <taxon>Caryophanaceae</taxon>
        <taxon>Ureibacillus</taxon>
    </lineage>
</organism>
<comment type="caution">
    <text evidence="2">The sequence shown here is derived from an EMBL/GenBank/DDBJ whole genome shotgun (WGS) entry which is preliminary data.</text>
</comment>
<gene>
    <name evidence="2" type="ORF">HNR36_002085</name>
</gene>
<dbReference type="EMBL" id="JACHGZ010000026">
    <property type="protein sequence ID" value="MBB5149693.1"/>
    <property type="molecule type" value="Genomic_DNA"/>
</dbReference>
<sequence>MKPPLTKEERESLFPYATKEQLDFLLNHVKQGFKTKFLNIMADKKVTLVRSQDVTLVEIEKDASSWILEDYIDYGKGNYLGRCACNRKLRRVFTVKHVVTGRRIDYGEDHLMQFLGIDENILRDIVKDASIIHLELDELLIKIKENQYGYEILEDLDGMEIPEDIQAHINANVPLLDRQINRLYRKLREIERNVRKQQEESLMKALLEEKNRMLQQIEREHRRLEAIVEKVRQNLPPNPTKEMIALQLVFNGFSSTLEICHILIDYFGQDGSLSAGVHKRPRIFPSILQHFLEQTEKGNLILMEKIGVEDCIFIPNEDVNIRLEMEDTIEENNEGEEQLTLFL</sequence>
<keyword evidence="3" id="KW-1185">Reference proteome</keyword>
<proteinExistence type="predicted"/>
<dbReference type="RefSeq" id="WP_168412601.1">
    <property type="nucleotide sequence ID" value="NZ_JAAXPW010000028.1"/>
</dbReference>
<evidence type="ECO:0000313" key="2">
    <source>
        <dbReference type="EMBL" id="MBB5149693.1"/>
    </source>
</evidence>
<evidence type="ECO:0000256" key="1">
    <source>
        <dbReference type="SAM" id="Coils"/>
    </source>
</evidence>